<dbReference type="GO" id="GO:0005681">
    <property type="term" value="C:spliceosomal complex"/>
    <property type="evidence" value="ECO:0007669"/>
    <property type="project" value="UniProtKB-KW"/>
</dbReference>
<dbReference type="GO" id="GO:0000245">
    <property type="term" value="P:spliceosomal complex assembly"/>
    <property type="evidence" value="ECO:0007669"/>
    <property type="project" value="InterPro"/>
</dbReference>
<feature type="transmembrane region" description="Helical" evidence="3">
    <location>
        <begin position="103"/>
        <end position="120"/>
    </location>
</feature>
<sequence>MSKTNFIISTVAIVVVAEACSPVAIATVGKTKFGVGPLFNIILPLLKEHTLWKSVKVIVWSSPAGRGIISNLSKVAGRDSIIAAMRLDTNNIDENVRSTTARAFSFVAYALGIPTLLLFLKTACQCKKSWQAWHIGINIVHQITILFVSFVFPHLRSFVDIIVLGLNDENDKVMTITALSLAALGKAIAPYGIEIFDVVLKPLWTAIPILIWEFQSLDEEMKEIVLKVVKQRVSTDGVKVAYIRNNVVPKFLENFWDIGMALDRTNYKQLVETTI</sequence>
<evidence type="ECO:0000256" key="3">
    <source>
        <dbReference type="SAM" id="Phobius"/>
    </source>
</evidence>
<comment type="caution">
    <text evidence="5">The sequence shown here is derived from an EMBL/GenBank/DDBJ whole genome shotgun (WGS) entry which is preliminary data.</text>
</comment>
<feature type="chain" id="PRO_5017208627" evidence="4">
    <location>
        <begin position="20"/>
        <end position="275"/>
    </location>
</feature>
<keyword evidence="3" id="KW-1133">Transmembrane helix</keyword>
<proteinExistence type="inferred from homology"/>
<dbReference type="PANTHER" id="PTHR12097">
    <property type="entry name" value="SPLICING FACTOR 3B, SUBUNIT 1-RELATED"/>
    <property type="match status" value="1"/>
</dbReference>
<dbReference type="InterPro" id="IPR038737">
    <property type="entry name" value="SF3b_su1-like"/>
</dbReference>
<evidence type="ECO:0000256" key="2">
    <source>
        <dbReference type="ARBA" id="ARBA00022728"/>
    </source>
</evidence>
<keyword evidence="6" id="KW-1185">Reference proteome</keyword>
<evidence type="ECO:0000256" key="1">
    <source>
        <dbReference type="ARBA" id="ARBA00005754"/>
    </source>
</evidence>
<protein>
    <submittedName>
        <fullName evidence="5">Splicing factor 3B subunit 1-like</fullName>
    </submittedName>
</protein>
<dbReference type="AlphaFoldDB" id="A0A392M6S6"/>
<evidence type="ECO:0000256" key="4">
    <source>
        <dbReference type="SAM" id="SignalP"/>
    </source>
</evidence>
<organism evidence="5 6">
    <name type="scientific">Trifolium medium</name>
    <dbReference type="NCBI Taxonomy" id="97028"/>
    <lineage>
        <taxon>Eukaryota</taxon>
        <taxon>Viridiplantae</taxon>
        <taxon>Streptophyta</taxon>
        <taxon>Embryophyta</taxon>
        <taxon>Tracheophyta</taxon>
        <taxon>Spermatophyta</taxon>
        <taxon>Magnoliopsida</taxon>
        <taxon>eudicotyledons</taxon>
        <taxon>Gunneridae</taxon>
        <taxon>Pentapetalae</taxon>
        <taxon>rosids</taxon>
        <taxon>fabids</taxon>
        <taxon>Fabales</taxon>
        <taxon>Fabaceae</taxon>
        <taxon>Papilionoideae</taxon>
        <taxon>50 kb inversion clade</taxon>
        <taxon>NPAAA clade</taxon>
        <taxon>Hologalegina</taxon>
        <taxon>IRL clade</taxon>
        <taxon>Trifolieae</taxon>
        <taxon>Trifolium</taxon>
    </lineage>
</organism>
<evidence type="ECO:0000313" key="5">
    <source>
        <dbReference type="EMBL" id="MCH82939.1"/>
    </source>
</evidence>
<dbReference type="SUPFAM" id="SSF48371">
    <property type="entry name" value="ARM repeat"/>
    <property type="match status" value="1"/>
</dbReference>
<feature type="transmembrane region" description="Helical" evidence="3">
    <location>
        <begin position="132"/>
        <end position="153"/>
    </location>
</feature>
<comment type="similarity">
    <text evidence="1">Belongs to the SF3B1 family.</text>
</comment>
<keyword evidence="2" id="KW-0747">Spliceosome</keyword>
<dbReference type="Gene3D" id="1.25.10.10">
    <property type="entry name" value="Leucine-rich Repeat Variant"/>
    <property type="match status" value="1"/>
</dbReference>
<keyword evidence="2" id="KW-0507">mRNA processing</keyword>
<keyword evidence="4" id="KW-0732">Signal</keyword>
<accession>A0A392M6S6</accession>
<feature type="signal peptide" evidence="4">
    <location>
        <begin position="1"/>
        <end position="19"/>
    </location>
</feature>
<keyword evidence="3" id="KW-0472">Membrane</keyword>
<dbReference type="GO" id="GO:0003729">
    <property type="term" value="F:mRNA binding"/>
    <property type="evidence" value="ECO:0007669"/>
    <property type="project" value="InterPro"/>
</dbReference>
<reference evidence="5 6" key="1">
    <citation type="journal article" date="2018" name="Front. Plant Sci.">
        <title>Red Clover (Trifolium pratense) and Zigzag Clover (T. medium) - A Picture of Genomic Similarities and Differences.</title>
        <authorList>
            <person name="Dluhosova J."/>
            <person name="Istvanek J."/>
            <person name="Nedelnik J."/>
            <person name="Repkova J."/>
        </authorList>
    </citation>
    <scope>NUCLEOTIDE SEQUENCE [LARGE SCALE GENOMIC DNA]</scope>
    <source>
        <strain evidence="6">cv. 10/8</strain>
        <tissue evidence="5">Leaf</tissue>
    </source>
</reference>
<dbReference type="EMBL" id="LXQA010004409">
    <property type="protein sequence ID" value="MCH82939.1"/>
    <property type="molecule type" value="Genomic_DNA"/>
</dbReference>
<keyword evidence="2" id="KW-0508">mRNA splicing</keyword>
<dbReference type="InterPro" id="IPR011989">
    <property type="entry name" value="ARM-like"/>
</dbReference>
<dbReference type="InterPro" id="IPR016024">
    <property type="entry name" value="ARM-type_fold"/>
</dbReference>
<gene>
    <name evidence="5" type="ORF">A2U01_0003752</name>
</gene>
<name>A0A392M6S6_9FABA</name>
<dbReference type="Proteomes" id="UP000265520">
    <property type="component" value="Unassembled WGS sequence"/>
</dbReference>
<evidence type="ECO:0000313" key="6">
    <source>
        <dbReference type="Proteomes" id="UP000265520"/>
    </source>
</evidence>
<keyword evidence="3" id="KW-0812">Transmembrane</keyword>